<dbReference type="Gene3D" id="3.30.910.20">
    <property type="entry name" value="Skp domain"/>
    <property type="match status" value="1"/>
</dbReference>
<reference evidence="4" key="1">
    <citation type="submission" date="2011-10" db="EMBL/GenBank/DDBJ databases">
        <title>The Genome Sequence of Oxalobacter formigenes HOxBLS.</title>
        <authorList>
            <consortium name="The Broad Institute Genome Sequencing Platform"/>
            <person name="Earl A."/>
            <person name="Ward D."/>
            <person name="Feldgarden M."/>
            <person name="Gevers D."/>
            <person name="Allison M.J."/>
            <person name="Humphrey S."/>
            <person name="Young S.K."/>
            <person name="Zeng Q."/>
            <person name="Gargeya S."/>
            <person name="Fitzgerald M."/>
            <person name="Haas B."/>
            <person name="Abouelleil A."/>
            <person name="Alvarado L."/>
            <person name="Arachchi H.M."/>
            <person name="Berlin A."/>
            <person name="Brown A."/>
            <person name="Chapman S.B."/>
            <person name="Chen Z."/>
            <person name="Dunbar C."/>
            <person name="Freedman E."/>
            <person name="Gearin G."/>
            <person name="Goldberg J."/>
            <person name="Griggs A."/>
            <person name="Gujja S."/>
            <person name="Heiman D."/>
            <person name="Howarth C."/>
            <person name="Larson L."/>
            <person name="Lui A."/>
            <person name="MacDonald P.J.P."/>
            <person name="Montmayeur A."/>
            <person name="Murphy C."/>
            <person name="Neiman D."/>
            <person name="Pearson M."/>
            <person name="Priest M."/>
            <person name="Roberts A."/>
            <person name="Saif S."/>
            <person name="Shea T."/>
            <person name="Shenoy N."/>
            <person name="Sisk P."/>
            <person name="Stolte C."/>
            <person name="Sykes S."/>
            <person name="Wortman J."/>
            <person name="Nusbaum C."/>
            <person name="Birren B."/>
        </authorList>
    </citation>
    <scope>NUCLEOTIDE SEQUENCE [LARGE SCALE GENOMIC DNA]</scope>
    <source>
        <strain evidence="4">HOxBLS</strain>
    </source>
</reference>
<dbReference type="InterPro" id="IPR024930">
    <property type="entry name" value="Skp_dom_sf"/>
</dbReference>
<dbReference type="InterPro" id="IPR005632">
    <property type="entry name" value="Chaperone_Skp"/>
</dbReference>
<evidence type="ECO:0000313" key="4">
    <source>
        <dbReference type="EMBL" id="EEO27046.1"/>
    </source>
</evidence>
<dbReference type="eggNOG" id="COG2825">
    <property type="taxonomic scope" value="Bacteria"/>
</dbReference>
<dbReference type="RefSeq" id="WP_005875823.1">
    <property type="nucleotide sequence ID" value="NZ_CABMNL010000001.1"/>
</dbReference>
<keyword evidence="5" id="KW-1185">Reference proteome</keyword>
<proteinExistence type="inferred from homology"/>
<organism evidence="4 5">
    <name type="scientific">Oxalobacter paraformigenes</name>
    <dbReference type="NCBI Taxonomy" id="556268"/>
    <lineage>
        <taxon>Bacteria</taxon>
        <taxon>Pseudomonadati</taxon>
        <taxon>Pseudomonadota</taxon>
        <taxon>Betaproteobacteria</taxon>
        <taxon>Burkholderiales</taxon>
        <taxon>Oxalobacteraceae</taxon>
        <taxon>Oxalobacter</taxon>
    </lineage>
</organism>
<dbReference type="PANTHER" id="PTHR35089:SF1">
    <property type="entry name" value="CHAPERONE PROTEIN SKP"/>
    <property type="match status" value="1"/>
</dbReference>
<dbReference type="Proteomes" id="UP000003973">
    <property type="component" value="Unassembled WGS sequence"/>
</dbReference>
<protein>
    <recommendedName>
        <fullName evidence="6">OmpH family outer membrane protein</fullName>
    </recommendedName>
</protein>
<dbReference type="SUPFAM" id="SSF111384">
    <property type="entry name" value="OmpH-like"/>
    <property type="match status" value="1"/>
</dbReference>
<feature type="signal peptide" evidence="3">
    <location>
        <begin position="1"/>
        <end position="29"/>
    </location>
</feature>
<sequence length="172" mass="19841">MKNFAKTFMDTKKAVVLAFCLCAFGLAHAQEYKVGYINPDRIMSESAPAKAAEKKLESDFSKRTKELRDTQARLKAMGEKLDKDMPVLSESQRIKRQRELADMSQDFQRKSRAYREDLMQRRNEEIAKVFDRVNTEINKIAKAGKYDLIVQDAVYISPRVDITEQVLKALNN</sequence>
<keyword evidence="1 3" id="KW-0732">Signal</keyword>
<evidence type="ECO:0008006" key="6">
    <source>
        <dbReference type="Google" id="ProtNLM"/>
    </source>
</evidence>
<dbReference type="PANTHER" id="PTHR35089">
    <property type="entry name" value="CHAPERONE PROTEIN SKP"/>
    <property type="match status" value="1"/>
</dbReference>
<comment type="caution">
    <text evidence="4">The sequence shown here is derived from an EMBL/GenBank/DDBJ whole genome shotgun (WGS) entry which is preliminary data.</text>
</comment>
<evidence type="ECO:0000256" key="1">
    <source>
        <dbReference type="ARBA" id="ARBA00022729"/>
    </source>
</evidence>
<evidence type="ECO:0000256" key="2">
    <source>
        <dbReference type="PIRNR" id="PIRNR002094"/>
    </source>
</evidence>
<dbReference type="AlphaFoldDB" id="C3X1G0"/>
<dbReference type="GO" id="GO:0051082">
    <property type="term" value="F:unfolded protein binding"/>
    <property type="evidence" value="ECO:0007669"/>
    <property type="project" value="InterPro"/>
</dbReference>
<dbReference type="SMART" id="SM00935">
    <property type="entry name" value="OmpH"/>
    <property type="match status" value="1"/>
</dbReference>
<dbReference type="GO" id="GO:0005829">
    <property type="term" value="C:cytosol"/>
    <property type="evidence" value="ECO:0007669"/>
    <property type="project" value="TreeGrafter"/>
</dbReference>
<feature type="chain" id="PRO_5002932741" description="OmpH family outer membrane protein" evidence="3">
    <location>
        <begin position="30"/>
        <end position="172"/>
    </location>
</feature>
<evidence type="ECO:0000256" key="3">
    <source>
        <dbReference type="SAM" id="SignalP"/>
    </source>
</evidence>
<dbReference type="EMBL" id="ACDP02000029">
    <property type="protein sequence ID" value="EEO27046.1"/>
    <property type="molecule type" value="Genomic_DNA"/>
</dbReference>
<comment type="similarity">
    <text evidence="2">Belongs to the skp family.</text>
</comment>
<gene>
    <name evidence="4" type="ORF">OFAG_00199</name>
</gene>
<name>C3X1G0_9BURK</name>
<evidence type="ECO:0000313" key="5">
    <source>
        <dbReference type="Proteomes" id="UP000003973"/>
    </source>
</evidence>
<dbReference type="GO" id="GO:0050821">
    <property type="term" value="P:protein stabilization"/>
    <property type="evidence" value="ECO:0007669"/>
    <property type="project" value="TreeGrafter"/>
</dbReference>
<dbReference type="Pfam" id="PF03938">
    <property type="entry name" value="OmpH"/>
    <property type="match status" value="1"/>
</dbReference>
<dbReference type="HOGENOM" id="CLU_101388_1_0_4"/>
<accession>C3X1G0</accession>
<dbReference type="PIRSF" id="PIRSF002094">
    <property type="entry name" value="OMP26_Skp"/>
    <property type="match status" value="1"/>
</dbReference>